<dbReference type="SUPFAM" id="SSF49373">
    <property type="entry name" value="Invasin/intimin cell-adhesion fragments"/>
    <property type="match status" value="2"/>
</dbReference>
<evidence type="ECO:0000256" key="1">
    <source>
        <dbReference type="SAM" id="MobiDB-lite"/>
    </source>
</evidence>
<name>A0A0U5C5E2_9BACL</name>
<sequence>MKKCISMFLCTLMVVLNFQIVSIRPASAALVTKTPTQDAIWDVGGKWPDEPLNYVGYSADNDYGVQRSAVQFDLSDINASVGQAKFRFFVTENQDLTPSDPFIPFVTLYGSSIDSWGTTFPLDAGDLPLYIGRTDIPQGQWREFDVTNFVNSQISTDKKVTFALLGQETVPGAQFNFAGRTYPDASKRPQLVLIPPALQPTVTSTVTAEDTQSGSGLIITKDVADSSSVTHFKISGITGGTLYKNDGTTVIHDGNFITVAEGGAGLKFTPAPDANSPTGGIFGFKVQAAWDSSGSGLSNAAQVAITVTEVNDPPVAVNDSLSSIEADSGARTIPFATLLANDSPGPANESGQVLTITSVDSPVGGTVSISGSNVIFTPSANYHGPASFRYTVQDNGTTNGSANPKTAQATASFTINAPAVKNITAVSPPAAKTGIANGTAKIVSALGLPAQVGVTLSDSSTTNVDVVWDVAGSSYDPSQKTSQTFTVTGTLTNLPSNITNSTNKTASISVTVDAEPTKNITAVSTPPAKTGIANGTDKTVSALGLPAQVGVTLSDNSTANVDVIWDVGGSSYDPSQKTSQTFTVSGTLTNLPSNITNSTNKTTSISVTVDAEPTKDITAVSTPTAKTGIANGTDKTATALGLPAQVGVTLSDSSTTNIDVIWDVASSSYDPSQKTSQTFTVTGTLTNLPNTITNSANKTASISVTVDAEPTKDITAVSTPTARTGVANGSAKTVAALGLPAQVGVTLSDSSTTNVDVIWDVASSSYDPSQKTPQTFTVTGTLTNLPNTITNSANKTASISVTVDAEPTKDITAVSTPTARTGIANGSAKTVSALGLPAQVGVTLSDSSTANVDVIWDVGGSSYDPSQKTSQTFTVSGTLTNLPSNITNSTNKTTSISVTVDAEPTKDITAVSTPTAKTGIANGSAKTVSALGLPAQVGVTLSDNSTANVDVIWDVGGSSYDPSQKTSQTFTVSGTLTNLPSNITNSTNKTASISVTVEAATTTSDTISVTGVSLDQSSLSLTVGGATGTLIATVLPADATNKTILWSSSNPNVATVVGGVVTPLQVGTTTITATSQADPTKQATSLVMVEAATTTPDTISVTGVLLDQSSLNLTAGGGTGTLTATVFPADATNKTILWSSSDPTVATVANGVITPLKAGTTTITVTTVDGSKTASCIITVNQPSSGGGGGGGGGSSNGGSSGNSNSTPSTPTTNPNMGIDISITEAGVIKDRIPNVVQVSNKKADDGRSMTTLTISNEYLEKVAGVIKSGESVVVSAKSLPDTSAIQVEVTAKALSSLAEKNASLSIQTKEAAIQLPARALQIEKVAEKLGVAAEQVKVNITITKPTVQVAQQAAALAEKMGAKVLVEPIQFSVTATANNQKLDSNKFGNQFITQSVVLNPAQQINPMKAVAVIVENGKLHPVPARFMDGKAEIHTTRNGTIMIMERTETFTDISNHWAQKDIEALANKLIVTGMGDQKFHPNDNITRAEFAAFMVRALGLEDHTARNERTFTDVSADAWYSSVVTTATEAGIFKGVTQEQFAPNELITREQMAAVLVRASKKFGLPLKSEASTPTISDLDHVSSWAKDEVAEAIQAGIMKGNPNGTVTPGSTGTRAQGAVLIKGLLQKTELIN</sequence>
<proteinExistence type="predicted"/>
<keyword evidence="4" id="KW-0119">Carbohydrate metabolism</keyword>
<feature type="chain" id="PRO_5006855588" evidence="2">
    <location>
        <begin position="29"/>
        <end position="1634"/>
    </location>
</feature>
<accession>A0A0U5C5E2</accession>
<dbReference type="GO" id="GO:0045493">
    <property type="term" value="P:xylan catabolic process"/>
    <property type="evidence" value="ECO:0007669"/>
    <property type="project" value="UniProtKB-KW"/>
</dbReference>
<reference evidence="4 5" key="1">
    <citation type="submission" date="2015-12" db="EMBL/GenBank/DDBJ databases">
        <title>Genome sequence of Aneurinibacillus soli.</title>
        <authorList>
            <person name="Lee J.S."/>
            <person name="Lee K.C."/>
            <person name="Kim K.K."/>
            <person name="Lee B.W."/>
        </authorList>
    </citation>
    <scope>NUCLEOTIDE SEQUENCE [LARGE SCALE GENOMIC DNA]</scope>
    <source>
        <strain evidence="4 5">CB4</strain>
    </source>
</reference>
<evidence type="ECO:0000313" key="5">
    <source>
        <dbReference type="Proteomes" id="UP000217696"/>
    </source>
</evidence>
<dbReference type="PANTHER" id="PTHR43308:SF5">
    <property type="entry name" value="S-LAYER PROTEIN _ PEPTIDOGLYCAN ENDO-BETA-N-ACETYLGLUCOSAMINIDASE"/>
    <property type="match status" value="1"/>
</dbReference>
<feature type="region of interest" description="Disordered" evidence="1">
    <location>
        <begin position="1180"/>
        <end position="1218"/>
    </location>
</feature>
<dbReference type="RefSeq" id="WP_172890819.1">
    <property type="nucleotide sequence ID" value="NZ_AP017312.1"/>
</dbReference>
<feature type="domain" description="SLH" evidence="3">
    <location>
        <begin position="1510"/>
        <end position="1571"/>
    </location>
</feature>
<feature type="compositionally biased region" description="Low complexity" evidence="1">
    <location>
        <begin position="1202"/>
        <end position="1215"/>
    </location>
</feature>
<dbReference type="Gene3D" id="2.60.40.1080">
    <property type="match status" value="2"/>
</dbReference>
<gene>
    <name evidence="4" type="primary">xynA1_5</name>
    <name evidence="4" type="ORF">CB4_01244</name>
</gene>
<feature type="compositionally biased region" description="Gly residues" evidence="1">
    <location>
        <begin position="1185"/>
        <end position="1201"/>
    </location>
</feature>
<feature type="domain" description="SLH" evidence="3">
    <location>
        <begin position="1446"/>
        <end position="1509"/>
    </location>
</feature>
<dbReference type="EC" id="3.2.1.8" evidence="4"/>
<evidence type="ECO:0000256" key="2">
    <source>
        <dbReference type="SAM" id="SignalP"/>
    </source>
</evidence>
<feature type="signal peptide" evidence="2">
    <location>
        <begin position="1"/>
        <end position="28"/>
    </location>
</feature>
<dbReference type="PROSITE" id="PS51272">
    <property type="entry name" value="SLH"/>
    <property type="match status" value="3"/>
</dbReference>
<keyword evidence="5" id="KW-1185">Reference proteome</keyword>
<keyword evidence="4" id="KW-0378">Hydrolase</keyword>
<feature type="domain" description="SLH" evidence="3">
    <location>
        <begin position="1574"/>
        <end position="1634"/>
    </location>
</feature>
<protein>
    <submittedName>
        <fullName evidence="4">Endo-1,4-beta-xylanase A</fullName>
        <ecNumber evidence="4">3.2.1.8</ecNumber>
    </submittedName>
</protein>
<dbReference type="Proteomes" id="UP000217696">
    <property type="component" value="Chromosome"/>
</dbReference>
<dbReference type="PANTHER" id="PTHR43308">
    <property type="entry name" value="OUTER MEMBRANE PROTEIN ALPHA-RELATED"/>
    <property type="match status" value="1"/>
</dbReference>
<organism evidence="4 5">
    <name type="scientific">Aneurinibacillus soli</name>
    <dbReference type="NCBI Taxonomy" id="1500254"/>
    <lineage>
        <taxon>Bacteria</taxon>
        <taxon>Bacillati</taxon>
        <taxon>Bacillota</taxon>
        <taxon>Bacilli</taxon>
        <taxon>Bacillales</taxon>
        <taxon>Paenibacillaceae</taxon>
        <taxon>Aneurinibacillus group</taxon>
        <taxon>Aneurinibacillus</taxon>
    </lineage>
</organism>
<keyword evidence="4" id="KW-0624">Polysaccharide degradation</keyword>
<keyword evidence="4" id="KW-0326">Glycosidase</keyword>
<dbReference type="Pfam" id="PF00395">
    <property type="entry name" value="SLH"/>
    <property type="match status" value="3"/>
</dbReference>
<evidence type="ECO:0000259" key="3">
    <source>
        <dbReference type="PROSITE" id="PS51272"/>
    </source>
</evidence>
<dbReference type="InterPro" id="IPR011081">
    <property type="entry name" value="Big_4"/>
</dbReference>
<dbReference type="Pfam" id="PF02368">
    <property type="entry name" value="Big_2"/>
    <property type="match status" value="2"/>
</dbReference>
<dbReference type="InterPro" id="IPR008964">
    <property type="entry name" value="Invasin/intimin_cell_adhesion"/>
</dbReference>
<dbReference type="Pfam" id="PF17963">
    <property type="entry name" value="Big_9"/>
    <property type="match status" value="1"/>
</dbReference>
<dbReference type="SMART" id="SM00635">
    <property type="entry name" value="BID_2"/>
    <property type="match status" value="2"/>
</dbReference>
<dbReference type="EMBL" id="AP017312">
    <property type="protein sequence ID" value="BAU27075.1"/>
    <property type="molecule type" value="Genomic_DNA"/>
</dbReference>
<keyword evidence="4" id="KW-0858">Xylan degradation</keyword>
<dbReference type="InterPro" id="IPR051465">
    <property type="entry name" value="Cell_Envelope_Struct_Comp"/>
</dbReference>
<dbReference type="KEGG" id="asoc:CB4_01244"/>
<dbReference type="InterPro" id="IPR003343">
    <property type="entry name" value="Big_2"/>
</dbReference>
<evidence type="ECO:0000313" key="4">
    <source>
        <dbReference type="EMBL" id="BAU27075.1"/>
    </source>
</evidence>
<dbReference type="InterPro" id="IPR001119">
    <property type="entry name" value="SLH_dom"/>
</dbReference>
<dbReference type="Pfam" id="PF07532">
    <property type="entry name" value="Big_4"/>
    <property type="match status" value="6"/>
</dbReference>
<dbReference type="GO" id="GO:0031176">
    <property type="term" value="F:endo-1,4-beta-xylanase activity"/>
    <property type="evidence" value="ECO:0007669"/>
    <property type="project" value="UniProtKB-EC"/>
</dbReference>
<keyword evidence="2" id="KW-0732">Signal</keyword>